<dbReference type="NCBIfam" id="TIGR00345">
    <property type="entry name" value="GET3_arsA_TRC40"/>
    <property type="match status" value="1"/>
</dbReference>
<dbReference type="Proteomes" id="UP000823046">
    <property type="component" value="Unassembled WGS sequence"/>
</dbReference>
<comment type="caution">
    <text evidence="8">Lacks conserved residue(s) required for the propagation of feature annotation.</text>
</comment>
<dbReference type="EMBL" id="JADAQX010000245">
    <property type="protein sequence ID" value="KAF8821052.1"/>
    <property type="molecule type" value="Genomic_DNA"/>
</dbReference>
<feature type="domain" description="ArsA/GET3 Anion-transporting ATPase-like" evidence="10">
    <location>
        <begin position="28"/>
        <end position="269"/>
    </location>
</feature>
<dbReference type="InterPro" id="IPR025723">
    <property type="entry name" value="ArsA/GET3_ATPase-like"/>
</dbReference>
<accession>A0ABQ7JAM1</accession>
<evidence type="ECO:0000256" key="5">
    <source>
        <dbReference type="ARBA" id="ARBA00022801"/>
    </source>
</evidence>
<dbReference type="EC" id="3.6.-.-" evidence="8"/>
<comment type="function">
    <text evidence="8">ATPase required for the post-translational delivery of tail-anchored (TA) proteins to the endoplasmic reticulum. Recognizes and selectively binds the transmembrane domain of TA proteins in the cytosol. This complex then targets to the endoplasmic reticulum by membrane-bound receptors, where the tail-anchored protein is released for insertion. This process is regulated by ATP binding and hydrolysis. ATP binding drives the homodimer towards the closed dimer state, facilitating recognition of newly synthesized TA membrane proteins. ATP hydrolysis is required for insertion. Subsequently, the homodimer reverts towards the open dimer state, lowering its affinity for the membrane-bound receptor, and returning it to the cytosol to initiate a new round of targeting.</text>
</comment>
<dbReference type="InterPro" id="IPR016300">
    <property type="entry name" value="ATPase_ArsA/GET3"/>
</dbReference>
<dbReference type="SUPFAM" id="SSF52540">
    <property type="entry name" value="P-loop containing nucleoside triphosphate hydrolases"/>
    <property type="match status" value="1"/>
</dbReference>
<dbReference type="PANTHER" id="PTHR10803:SF3">
    <property type="entry name" value="ATPASE GET3"/>
    <property type="match status" value="1"/>
</dbReference>
<keyword evidence="12" id="KW-1185">Reference proteome</keyword>
<protein>
    <recommendedName>
        <fullName evidence="8">ATPase ASNA1 homolog</fullName>
        <ecNumber evidence="8">3.6.-.-</ecNumber>
    </recommendedName>
    <alternativeName>
        <fullName evidence="8">Arsenical pump-driving ATPase homolog</fullName>
    </alternativeName>
    <alternativeName>
        <fullName evidence="8">Arsenite-stimulated ATPase</fullName>
    </alternativeName>
</protein>
<keyword evidence="2 8" id="KW-0813">Transport</keyword>
<name>A0ABQ7JAM1_9APIC</name>
<comment type="similarity">
    <text evidence="1 8">Belongs to the arsA ATPase family.</text>
</comment>
<comment type="subcellular location">
    <subcellularLocation>
        <location evidence="8">Cytoplasm</location>
    </subcellularLocation>
    <subcellularLocation>
        <location evidence="8">Endoplasmic reticulum</location>
    </subcellularLocation>
</comment>
<feature type="binding site" evidence="8">
    <location>
        <begin position="35"/>
        <end position="42"/>
    </location>
    <ligand>
        <name>ATP</name>
        <dbReference type="ChEBI" id="CHEBI:30616"/>
    </ligand>
</feature>
<keyword evidence="9" id="KW-0175">Coiled coil</keyword>
<evidence type="ECO:0000259" key="10">
    <source>
        <dbReference type="Pfam" id="PF02374"/>
    </source>
</evidence>
<gene>
    <name evidence="11" type="ORF">IE077_002518</name>
</gene>
<dbReference type="Pfam" id="PF02374">
    <property type="entry name" value="ArsA_ATPase"/>
    <property type="match status" value="2"/>
</dbReference>
<dbReference type="HAMAP" id="MF_03112">
    <property type="entry name" value="Asna1_Get3"/>
    <property type="match status" value="1"/>
</dbReference>
<proteinExistence type="inferred from homology"/>
<evidence type="ECO:0000313" key="12">
    <source>
        <dbReference type="Proteomes" id="UP000823046"/>
    </source>
</evidence>
<feature type="binding site" evidence="8">
    <location>
        <position position="262"/>
    </location>
    <ligand>
        <name>ATP</name>
        <dbReference type="ChEBI" id="CHEBI:30616"/>
    </ligand>
</feature>
<dbReference type="CDD" id="cd02035">
    <property type="entry name" value="ArsA"/>
    <property type="match status" value="1"/>
</dbReference>
<reference evidence="11 12" key="1">
    <citation type="journal article" date="2020" name="bioRxiv">
        <title>Metabolic contributions of an alphaproteobacterial endosymbiont in the apicomplexan Cardiosporidium cionae.</title>
        <authorList>
            <person name="Hunter E.S."/>
            <person name="Paight C.J."/>
            <person name="Lane C.E."/>
        </authorList>
    </citation>
    <scope>NUCLEOTIDE SEQUENCE [LARGE SCALE GENOMIC DNA]</scope>
    <source>
        <strain evidence="11">ESH_2018</strain>
    </source>
</reference>
<keyword evidence="7 8" id="KW-0067">ATP-binding</keyword>
<evidence type="ECO:0000256" key="9">
    <source>
        <dbReference type="SAM" id="Coils"/>
    </source>
</evidence>
<dbReference type="InterPro" id="IPR027417">
    <property type="entry name" value="P-loop_NTPase"/>
</dbReference>
<evidence type="ECO:0000313" key="11">
    <source>
        <dbReference type="EMBL" id="KAF8821052.1"/>
    </source>
</evidence>
<dbReference type="InterPro" id="IPR027542">
    <property type="entry name" value="ATPase_ArsA/GET3_euk"/>
</dbReference>
<evidence type="ECO:0000256" key="3">
    <source>
        <dbReference type="ARBA" id="ARBA00022490"/>
    </source>
</evidence>
<organism evidence="11 12">
    <name type="scientific">Cardiosporidium cionae</name>
    <dbReference type="NCBI Taxonomy" id="476202"/>
    <lineage>
        <taxon>Eukaryota</taxon>
        <taxon>Sar</taxon>
        <taxon>Alveolata</taxon>
        <taxon>Apicomplexa</taxon>
        <taxon>Aconoidasida</taxon>
        <taxon>Nephromycida</taxon>
        <taxon>Cardiosporidium</taxon>
    </lineage>
</organism>
<dbReference type="PANTHER" id="PTHR10803">
    <property type="entry name" value="ARSENICAL PUMP-DRIVING ATPASE ARSENITE-TRANSLOCATING ATPASE"/>
    <property type="match status" value="1"/>
</dbReference>
<evidence type="ECO:0000256" key="7">
    <source>
        <dbReference type="ARBA" id="ARBA00022840"/>
    </source>
</evidence>
<evidence type="ECO:0000256" key="1">
    <source>
        <dbReference type="ARBA" id="ARBA00011040"/>
    </source>
</evidence>
<feature type="active site" evidence="8">
    <location>
        <position position="64"/>
    </location>
</feature>
<evidence type="ECO:0000256" key="8">
    <source>
        <dbReference type="HAMAP-Rule" id="MF_03112"/>
    </source>
</evidence>
<evidence type="ECO:0000256" key="2">
    <source>
        <dbReference type="ARBA" id="ARBA00022448"/>
    </source>
</evidence>
<keyword evidence="6 8" id="KW-0256">Endoplasmic reticulum</keyword>
<dbReference type="Gene3D" id="3.40.50.300">
    <property type="entry name" value="P-loop containing nucleotide triphosphate hydrolases"/>
    <property type="match status" value="1"/>
</dbReference>
<sequence length="375" mass="41836">MSELSINGDEEIPLSSTLEELFVPSELKWIFVGGKGGVGKTTTSCSIALQMAKKRSRVLIISTDPAHNLSDTFGQKFSNTPTVVNGVENLFAMEIDSSNPKSSQFQLPNGNSFIDSLPEMMQTLPGIDEALSLAELMQSAQTLDFSVIIFDTAPTGHTMRLLAFPDLLEIGVNKINSIQEKFSPALNMFNVLSGQNLKETDITKTLEKLKSLLSSVKETFTDPAKTTFICVCIPEFLSVYETERLVQELAKRGIDCRCIVVNQVHFPLEYDIALNSASINAPERKVTKTFNSLEEENKHLKETITVLNTKVDALEKVFLSRRRMQSKYLSQIQDLYAFDFHVVSMPQLSVEIRGIELLRKFGNLLCEEKPLPIVS</sequence>
<feature type="coiled-coil region" evidence="9">
    <location>
        <begin position="283"/>
        <end position="317"/>
    </location>
</feature>
<feature type="binding site" evidence="8">
    <location>
        <position position="235"/>
    </location>
    <ligand>
        <name>ATP</name>
        <dbReference type="ChEBI" id="CHEBI:30616"/>
    </ligand>
</feature>
<evidence type="ECO:0000256" key="4">
    <source>
        <dbReference type="ARBA" id="ARBA00022741"/>
    </source>
</evidence>
<comment type="subunit">
    <text evidence="8">Homodimer.</text>
</comment>
<keyword evidence="3 8" id="KW-0963">Cytoplasm</keyword>
<keyword evidence="5 8" id="KW-0378">Hydrolase</keyword>
<evidence type="ECO:0000256" key="6">
    <source>
        <dbReference type="ARBA" id="ARBA00022824"/>
    </source>
</evidence>
<feature type="domain" description="ArsA/GET3 Anion-transporting ATPase-like" evidence="10">
    <location>
        <begin position="311"/>
        <end position="366"/>
    </location>
</feature>
<comment type="caution">
    <text evidence="11">The sequence shown here is derived from an EMBL/GenBank/DDBJ whole genome shotgun (WGS) entry which is preliminary data.</text>
</comment>
<keyword evidence="4 8" id="KW-0547">Nucleotide-binding</keyword>